<dbReference type="FunFam" id="1.10.510.10:FF:000549">
    <property type="entry name" value="Protein serine/threonine kinase (Ran1), putative"/>
    <property type="match status" value="1"/>
</dbReference>
<dbReference type="InterPro" id="IPR017441">
    <property type="entry name" value="Protein_kinase_ATP_BS"/>
</dbReference>
<evidence type="ECO:0000256" key="2">
    <source>
        <dbReference type="ARBA" id="ARBA00022840"/>
    </source>
</evidence>
<dbReference type="InterPro" id="IPR011009">
    <property type="entry name" value="Kinase-like_dom_sf"/>
</dbReference>
<dbReference type="KEGG" id="act:ACLA_038430"/>
<keyword evidence="7" id="KW-1185">Reference proteome</keyword>
<dbReference type="PROSITE" id="PS00107">
    <property type="entry name" value="PROTEIN_KINASE_ATP"/>
    <property type="match status" value="1"/>
</dbReference>
<feature type="binding site" evidence="3">
    <location>
        <position position="71"/>
    </location>
    <ligand>
        <name>ATP</name>
        <dbReference type="ChEBI" id="CHEBI:30616"/>
    </ligand>
</feature>
<proteinExistence type="inferred from homology"/>
<dbReference type="GO" id="GO:0005737">
    <property type="term" value="C:cytoplasm"/>
    <property type="evidence" value="ECO:0007669"/>
    <property type="project" value="TreeGrafter"/>
</dbReference>
<dbReference type="OMA" id="GMTCKLA"/>
<accession>A1CKF8</accession>
<dbReference type="PROSITE" id="PS50011">
    <property type="entry name" value="PROTEIN_KINASE_DOM"/>
    <property type="match status" value="1"/>
</dbReference>
<evidence type="ECO:0000256" key="1">
    <source>
        <dbReference type="ARBA" id="ARBA00022741"/>
    </source>
</evidence>
<dbReference type="HOGENOM" id="CLU_000288_172_3_1"/>
<dbReference type="GO" id="GO:0005524">
    <property type="term" value="F:ATP binding"/>
    <property type="evidence" value="ECO:0007669"/>
    <property type="project" value="UniProtKB-UniRule"/>
</dbReference>
<dbReference type="eggNOG" id="KOG0583">
    <property type="taxonomic scope" value="Eukaryota"/>
</dbReference>
<evidence type="ECO:0000259" key="5">
    <source>
        <dbReference type="PROSITE" id="PS50011"/>
    </source>
</evidence>
<dbReference type="VEuPathDB" id="FungiDB:ACLA_038430"/>
<evidence type="ECO:0000313" key="6">
    <source>
        <dbReference type="EMBL" id="EAW09632.1"/>
    </source>
</evidence>
<keyword evidence="6" id="KW-0808">Transferase</keyword>
<dbReference type="PANTHER" id="PTHR24346">
    <property type="entry name" value="MAP/MICROTUBULE AFFINITY-REGULATING KINASE"/>
    <property type="match status" value="1"/>
</dbReference>
<keyword evidence="1 3" id="KW-0547">Nucleotide-binding</keyword>
<evidence type="ECO:0000256" key="4">
    <source>
        <dbReference type="RuleBase" id="RU000304"/>
    </source>
</evidence>
<dbReference type="Proteomes" id="UP000006701">
    <property type="component" value="Unassembled WGS sequence"/>
</dbReference>
<comment type="similarity">
    <text evidence="4">Belongs to the protein kinase superfamily.</text>
</comment>
<evidence type="ECO:0000256" key="3">
    <source>
        <dbReference type="PROSITE-ProRule" id="PRU10141"/>
    </source>
</evidence>
<dbReference type="EMBL" id="DS027056">
    <property type="protein sequence ID" value="EAW09632.1"/>
    <property type="molecule type" value="Genomic_DNA"/>
</dbReference>
<dbReference type="Gene3D" id="1.10.510.10">
    <property type="entry name" value="Transferase(Phosphotransferase) domain 1"/>
    <property type="match status" value="1"/>
</dbReference>
<dbReference type="GeneID" id="4703061"/>
<keyword evidence="4" id="KW-0723">Serine/threonine-protein kinase</keyword>
<dbReference type="PROSITE" id="PS00108">
    <property type="entry name" value="PROTEIN_KINASE_ST"/>
    <property type="match status" value="1"/>
</dbReference>
<keyword evidence="6" id="KW-0418">Kinase</keyword>
<dbReference type="SUPFAM" id="SSF56112">
    <property type="entry name" value="Protein kinase-like (PK-like)"/>
    <property type="match status" value="1"/>
</dbReference>
<dbReference type="RefSeq" id="XP_001271058.1">
    <property type="nucleotide sequence ID" value="XM_001271057.1"/>
</dbReference>
<organism evidence="6 7">
    <name type="scientific">Aspergillus clavatus (strain ATCC 1007 / CBS 513.65 / DSM 816 / NCTC 3887 / NRRL 1 / QM 1276 / 107)</name>
    <dbReference type="NCBI Taxonomy" id="344612"/>
    <lineage>
        <taxon>Eukaryota</taxon>
        <taxon>Fungi</taxon>
        <taxon>Dikarya</taxon>
        <taxon>Ascomycota</taxon>
        <taxon>Pezizomycotina</taxon>
        <taxon>Eurotiomycetes</taxon>
        <taxon>Eurotiomycetidae</taxon>
        <taxon>Eurotiales</taxon>
        <taxon>Aspergillaceae</taxon>
        <taxon>Aspergillus</taxon>
        <taxon>Aspergillus subgen. Fumigati</taxon>
    </lineage>
</organism>
<dbReference type="InterPro" id="IPR008271">
    <property type="entry name" value="Ser/Thr_kinase_AS"/>
</dbReference>
<protein>
    <submittedName>
        <fullName evidence="6">Protein serine/threonine kinase (Ran1), putative</fullName>
    </submittedName>
</protein>
<dbReference type="GO" id="GO:0035556">
    <property type="term" value="P:intracellular signal transduction"/>
    <property type="evidence" value="ECO:0007669"/>
    <property type="project" value="TreeGrafter"/>
</dbReference>
<dbReference type="PANTHER" id="PTHR24346:SF75">
    <property type="entry name" value="AURORA KINASE"/>
    <property type="match status" value="1"/>
</dbReference>
<sequence length="420" mass="46414">MLPPSPPYSMYPPVLPTPPPSLPVTRCFTPEDRLGYLLANRLELTSILGVGAYGVVYTAVDIHTNVLYAVKALNKVGLDARQLKFQQREIKLHHLASQHPNVVSLVRIMDSVDCTYVVIEFCPEGDLFSSITEKGNFVGNDPLVKRVFLQILDAVQFCHSLGIYHRDLKPENILVTDQGLTVKLADFGLATTDYFTSDFGCGSTFYMSPECQQSNPRPLSCYASAPNDVWSLGVILVNLTCGRNPWKRASIEDSTFRAYLKDPFFLKSILPLSDELVCILSRIFECDPMKRITIPELRQLILDCPQFTLNPVTPWVAPSGPLPFQVVSGPQVPVSVPVHGFTAQQSTSSDSSHYSDFSDSGDSDGSCFTEVFTDMDSVPSMSSVEFDSEDELPMDSLNCKDISEAILIQPQSNPQPLPVC</sequence>
<name>A1CKF8_ASPCL</name>
<keyword evidence="2 3" id="KW-0067">ATP-binding</keyword>
<dbReference type="CDD" id="cd13993">
    <property type="entry name" value="STKc_Pat1_like"/>
    <property type="match status" value="1"/>
</dbReference>
<dbReference type="GO" id="GO:0004674">
    <property type="term" value="F:protein serine/threonine kinase activity"/>
    <property type="evidence" value="ECO:0007669"/>
    <property type="project" value="UniProtKB-KW"/>
</dbReference>
<dbReference type="AlphaFoldDB" id="A1CKF8"/>
<dbReference type="OrthoDB" id="541276at2759"/>
<dbReference type="InterPro" id="IPR000719">
    <property type="entry name" value="Prot_kinase_dom"/>
</dbReference>
<reference evidence="6 7" key="1">
    <citation type="journal article" date="2008" name="PLoS Genet.">
        <title>Genomic islands in the pathogenic filamentous fungus Aspergillus fumigatus.</title>
        <authorList>
            <person name="Fedorova N.D."/>
            <person name="Khaldi N."/>
            <person name="Joardar V.S."/>
            <person name="Maiti R."/>
            <person name="Amedeo P."/>
            <person name="Anderson M.J."/>
            <person name="Crabtree J."/>
            <person name="Silva J.C."/>
            <person name="Badger J.H."/>
            <person name="Albarraq A."/>
            <person name="Angiuoli S."/>
            <person name="Bussey H."/>
            <person name="Bowyer P."/>
            <person name="Cotty P.J."/>
            <person name="Dyer P.S."/>
            <person name="Egan A."/>
            <person name="Galens K."/>
            <person name="Fraser-Liggett C.M."/>
            <person name="Haas B.J."/>
            <person name="Inman J.M."/>
            <person name="Kent R."/>
            <person name="Lemieux S."/>
            <person name="Malavazi I."/>
            <person name="Orvis J."/>
            <person name="Roemer T."/>
            <person name="Ronning C.M."/>
            <person name="Sundaram J.P."/>
            <person name="Sutton G."/>
            <person name="Turner G."/>
            <person name="Venter J.C."/>
            <person name="White O.R."/>
            <person name="Whitty B.R."/>
            <person name="Youngman P."/>
            <person name="Wolfe K.H."/>
            <person name="Goldman G.H."/>
            <person name="Wortman J.R."/>
            <person name="Jiang B."/>
            <person name="Denning D.W."/>
            <person name="Nierman W.C."/>
        </authorList>
    </citation>
    <scope>NUCLEOTIDE SEQUENCE [LARGE SCALE GENOMIC DNA]</scope>
    <source>
        <strain evidence="7">ATCC 1007 / CBS 513.65 / DSM 816 / NCTC 3887 / NRRL 1</strain>
    </source>
</reference>
<feature type="domain" description="Protein kinase" evidence="5">
    <location>
        <begin position="42"/>
        <end position="316"/>
    </location>
</feature>
<dbReference type="SMART" id="SM00220">
    <property type="entry name" value="S_TKc"/>
    <property type="match status" value="1"/>
</dbReference>
<dbReference type="Pfam" id="PF00069">
    <property type="entry name" value="Pkinase"/>
    <property type="match status" value="1"/>
</dbReference>
<evidence type="ECO:0000313" key="7">
    <source>
        <dbReference type="Proteomes" id="UP000006701"/>
    </source>
</evidence>
<dbReference type="STRING" id="344612.A1CKF8"/>
<gene>
    <name evidence="6" type="ORF">ACLA_038430</name>
</gene>